<dbReference type="GO" id="GO:0016740">
    <property type="term" value="F:transferase activity"/>
    <property type="evidence" value="ECO:0007669"/>
    <property type="project" value="UniProtKB-KW"/>
</dbReference>
<organism evidence="4 5">
    <name type="scientific">Coriobacterium glomerans (strain ATCC 49209 / DSM 20642 / JCM 10262 / PW2)</name>
    <dbReference type="NCBI Taxonomy" id="700015"/>
    <lineage>
        <taxon>Bacteria</taxon>
        <taxon>Bacillati</taxon>
        <taxon>Actinomycetota</taxon>
        <taxon>Coriobacteriia</taxon>
        <taxon>Coriobacteriales</taxon>
        <taxon>Coriobacteriaceae</taxon>
        <taxon>Coriobacterium</taxon>
    </lineage>
</organism>
<keyword evidence="2" id="KW-1133">Transmembrane helix</keyword>
<keyword evidence="2" id="KW-0472">Membrane</keyword>
<dbReference type="eggNOG" id="COG0463">
    <property type="taxonomic scope" value="Bacteria"/>
</dbReference>
<dbReference type="SUPFAM" id="SSF53448">
    <property type="entry name" value="Nucleotide-diphospho-sugar transferases"/>
    <property type="match status" value="1"/>
</dbReference>
<keyword evidence="4" id="KW-0808">Transferase</keyword>
<dbReference type="InterPro" id="IPR050256">
    <property type="entry name" value="Glycosyltransferase_2"/>
</dbReference>
<dbReference type="EMBL" id="CP002628">
    <property type="protein sequence ID" value="AEB07219.1"/>
    <property type="molecule type" value="Genomic_DNA"/>
</dbReference>
<feature type="transmembrane region" description="Helical" evidence="2">
    <location>
        <begin position="265"/>
        <end position="286"/>
    </location>
</feature>
<dbReference type="STRING" id="700015.Corgl_1112"/>
<dbReference type="RefSeq" id="WP_013708962.1">
    <property type="nucleotide sequence ID" value="NC_015389.1"/>
</dbReference>
<dbReference type="AlphaFoldDB" id="F2N836"/>
<evidence type="ECO:0000259" key="3">
    <source>
        <dbReference type="Pfam" id="PF00535"/>
    </source>
</evidence>
<protein>
    <submittedName>
        <fullName evidence="4">Glycosyl transferase family 2</fullName>
    </submittedName>
</protein>
<evidence type="ECO:0000313" key="4">
    <source>
        <dbReference type="EMBL" id="AEB07219.1"/>
    </source>
</evidence>
<dbReference type="PANTHER" id="PTHR48090">
    <property type="entry name" value="UNDECAPRENYL-PHOSPHATE 4-DEOXY-4-FORMAMIDO-L-ARABINOSE TRANSFERASE-RELATED"/>
    <property type="match status" value="1"/>
</dbReference>
<evidence type="ECO:0000313" key="5">
    <source>
        <dbReference type="Proteomes" id="UP000006851"/>
    </source>
</evidence>
<dbReference type="PANTHER" id="PTHR48090:SF7">
    <property type="entry name" value="RFBJ PROTEIN"/>
    <property type="match status" value="1"/>
</dbReference>
<sequence>MKKNIAVLIPCFNEELTIGDVIEDFRRELPDAEIYVYDNASTDRSGAIAREHGAHVRFVSRRGKGNVVRQMIRDIDAECYLMVDGDSTYPAEAGRGLCAPILDGRADMVVGDRLDNGSYMEEHPRVFHRFGNYLVRGLIRFLFRGDPGDAMSGYRALSRPLAKTFPVLADGFQIETELSIHAIAMGWRVAALPIDYRDRPPGSTSKLSTISDGARIIWCVLSMLRAIRPLMFFSVVAVALAAVGGGLASGASARIGEVREVWPPVIPLAGALILLACFALIGGVILDSIAKSERRHWELEVYREMERPLAPTSTEAIGRTEPAQALRRTGPPRLLRPISEAAAQQGFIRPLP</sequence>
<dbReference type="OrthoDB" id="3177103at2"/>
<evidence type="ECO:0000256" key="2">
    <source>
        <dbReference type="SAM" id="Phobius"/>
    </source>
</evidence>
<keyword evidence="2" id="KW-0812">Transmembrane</keyword>
<dbReference type="Proteomes" id="UP000006851">
    <property type="component" value="Chromosome"/>
</dbReference>
<dbReference type="HOGENOM" id="CLU_033536_7_3_11"/>
<feature type="transmembrane region" description="Helical" evidence="2">
    <location>
        <begin position="230"/>
        <end position="253"/>
    </location>
</feature>
<dbReference type="Pfam" id="PF00535">
    <property type="entry name" value="Glycos_transf_2"/>
    <property type="match status" value="1"/>
</dbReference>
<feature type="domain" description="Glycosyltransferase 2-like" evidence="3">
    <location>
        <begin position="7"/>
        <end position="153"/>
    </location>
</feature>
<accession>F2N836</accession>
<keyword evidence="5" id="KW-1185">Reference proteome</keyword>
<dbReference type="KEGG" id="cgo:Corgl_1112"/>
<comment type="similarity">
    <text evidence="1">Belongs to the glycosyltransferase 2 family.</text>
</comment>
<dbReference type="InterPro" id="IPR001173">
    <property type="entry name" value="Glyco_trans_2-like"/>
</dbReference>
<dbReference type="CDD" id="cd04179">
    <property type="entry name" value="DPM_DPG-synthase_like"/>
    <property type="match status" value="1"/>
</dbReference>
<name>F2N836_CORGP</name>
<dbReference type="Gene3D" id="3.90.550.10">
    <property type="entry name" value="Spore Coat Polysaccharide Biosynthesis Protein SpsA, Chain A"/>
    <property type="match status" value="1"/>
</dbReference>
<proteinExistence type="inferred from homology"/>
<gene>
    <name evidence="4" type="ordered locus">Corgl_1112</name>
</gene>
<evidence type="ECO:0000256" key="1">
    <source>
        <dbReference type="ARBA" id="ARBA00006739"/>
    </source>
</evidence>
<reference evidence="5" key="1">
    <citation type="journal article" date="2013" name="Stand. Genomic Sci.">
        <title>Complete genome sequence of Coriobacterium glomerans type strain (PW2(T)) from the midgut of Pyrrhocoris apterus L. (red soldier bug).</title>
        <authorList>
            <person name="Stackebrandt E."/>
            <person name="Zeytun A."/>
            <person name="Lapidus A."/>
            <person name="Nolan M."/>
            <person name="Lucas S."/>
            <person name="Hammon N."/>
            <person name="Deshpande S."/>
            <person name="Cheng J.F."/>
            <person name="Tapia R."/>
            <person name="Goodwin L.A."/>
            <person name="Pitluck S."/>
            <person name="Liolios K."/>
            <person name="Pagani I."/>
            <person name="Ivanova N."/>
            <person name="Mavromatis K."/>
            <person name="Mikhailova N."/>
            <person name="Huntemann M."/>
            <person name="Pati A."/>
            <person name="Chen A."/>
            <person name="Palaniappan K."/>
            <person name="Chang Y.J."/>
            <person name="Land M."/>
            <person name="Hauser L."/>
            <person name="Rohde M."/>
            <person name="Pukall R."/>
            <person name="Goker M."/>
            <person name="Detter J.C."/>
            <person name="Woyke T."/>
            <person name="Bristow J."/>
            <person name="Eisen J.A."/>
            <person name="Markowitz V."/>
            <person name="Hugenholtz P."/>
            <person name="Kyrpides N.C."/>
            <person name="Klenk H.P."/>
        </authorList>
    </citation>
    <scope>NUCLEOTIDE SEQUENCE</scope>
    <source>
        <strain evidence="5">ATCC 49209 / DSM 20642 / JCM 10262 / PW2</strain>
    </source>
</reference>
<dbReference type="InterPro" id="IPR029044">
    <property type="entry name" value="Nucleotide-diphossugar_trans"/>
</dbReference>